<dbReference type="AlphaFoldDB" id="A0A2S5CRP0"/>
<dbReference type="EMBL" id="PGFZ01000001">
    <property type="protein sequence ID" value="POZ53446.1"/>
    <property type="molecule type" value="Genomic_DNA"/>
</dbReference>
<gene>
    <name evidence="1" type="ORF">AADEFJLK_00470</name>
</gene>
<protein>
    <submittedName>
        <fullName evidence="1">Regulator</fullName>
    </submittedName>
</protein>
<dbReference type="Proteomes" id="UP000237423">
    <property type="component" value="Unassembled WGS sequence"/>
</dbReference>
<proteinExistence type="predicted"/>
<name>A0A2S5CRP0_9GAMM</name>
<reference evidence="1 2" key="1">
    <citation type="submission" date="2017-11" db="EMBL/GenBank/DDBJ databases">
        <title>Draft Genome Sequence of Methylobacter psychrotolerans Sph1T, an Obligate Methanotroph from Low-Temperature Environments.</title>
        <authorList>
            <person name="Oshkin I.Y."/>
            <person name="Miroshnikov K."/>
            <person name="Belova S.E."/>
            <person name="Korzhenkov A."/>
            <person name="Toshchakov S.V."/>
            <person name="Dedysh S.N."/>
        </authorList>
    </citation>
    <scope>NUCLEOTIDE SEQUENCE [LARGE SCALE GENOMIC DNA]</scope>
    <source>
        <strain evidence="1 2">Sph1</strain>
    </source>
</reference>
<evidence type="ECO:0000313" key="2">
    <source>
        <dbReference type="Proteomes" id="UP000237423"/>
    </source>
</evidence>
<comment type="caution">
    <text evidence="1">The sequence shown here is derived from an EMBL/GenBank/DDBJ whole genome shotgun (WGS) entry which is preliminary data.</text>
</comment>
<evidence type="ECO:0000313" key="1">
    <source>
        <dbReference type="EMBL" id="POZ53446.1"/>
    </source>
</evidence>
<sequence length="192" mass="21065">MIWKAGGVTAGKLPVFFGQISAYGDGLSLYTALVLNLTVSNPPMATHLFDDTLINWQTLDGFAHLAYYILNIDEANTTIDVLFKFTAQQQIVLHRHKALNHTFVIQGEHRLYRPDGTLKEVRGLGSYTVSPPSNDPHREGGGTTDTVVFFSIRGSTGVLYEILDDDQQTVASLSMADFISLYQNQPALGTAS</sequence>
<dbReference type="SUPFAM" id="SSF51182">
    <property type="entry name" value="RmlC-like cupins"/>
    <property type="match status" value="1"/>
</dbReference>
<dbReference type="InterPro" id="IPR014710">
    <property type="entry name" value="RmlC-like_jellyroll"/>
</dbReference>
<dbReference type="InterPro" id="IPR011051">
    <property type="entry name" value="RmlC_Cupin_sf"/>
</dbReference>
<dbReference type="Gene3D" id="2.60.120.10">
    <property type="entry name" value="Jelly Rolls"/>
    <property type="match status" value="1"/>
</dbReference>
<accession>A0A2S5CRP0</accession>
<organism evidence="1 2">
    <name type="scientific">Methylovulum psychrotolerans</name>
    <dbReference type="NCBI Taxonomy" id="1704499"/>
    <lineage>
        <taxon>Bacteria</taxon>
        <taxon>Pseudomonadati</taxon>
        <taxon>Pseudomonadota</taxon>
        <taxon>Gammaproteobacteria</taxon>
        <taxon>Methylococcales</taxon>
        <taxon>Methylococcaceae</taxon>
        <taxon>Methylovulum</taxon>
    </lineage>
</organism>